<evidence type="ECO:0000313" key="3">
    <source>
        <dbReference type="Proteomes" id="UP000001847"/>
    </source>
</evidence>
<sequence length="463" mass="54565">MKHPFHQFHLYEIGSRLFCGKKGKPIHELWIELQKNTLFNWADEIWLMGVWKNSPSSQNIARSMPELQIEYQKVKSSANPDDVYGSPYSIYDYVPDPLVSHSFDLTEIYTWFQSKNKKLILDFVPNHMAIDSPIISKFPNLFLKAKGNEEAKNTFLHSNGIRYVHGKDPYYDGWTDTIQWDFSNPEVETFHIHLLKNIAKQCDGVRCDMAMLPLPEVFDKTHGIKSVYDWKKIIHAVKEEYPNFKFYAEVYWGLEDSLQSLGFDATYDKFFYDSLKHKNLNQVFELMQYQTHSSHIRFLENHDEDRANHTFGEQTNTYFGLLCANPGIILVFDGQELGFHKKIPVQMIGTFEETPDPKVSTFFNRALSVMNNREKRIEYGEINYSEFNFLPIFARVLHSKNQTELFIWNFQQVMISGWIPFQEGISFQKELRDIVSGESYSQEKNEKGLYYKLNPNQLQWFIF</sequence>
<dbReference type="KEGG" id="lbi:LEPBI_I2323"/>
<dbReference type="Gene3D" id="3.20.20.80">
    <property type="entry name" value="Glycosidases"/>
    <property type="match status" value="1"/>
</dbReference>
<dbReference type="Proteomes" id="UP000001847">
    <property type="component" value="Chromosome I"/>
</dbReference>
<dbReference type="InterPro" id="IPR006047">
    <property type="entry name" value="GH13_cat_dom"/>
</dbReference>
<dbReference type="HOGENOM" id="CLU_043801_0_0_12"/>
<name>B0STH8_LEPBP</name>
<dbReference type="InterPro" id="IPR017853">
    <property type="entry name" value="GH"/>
</dbReference>
<reference evidence="2 3" key="1">
    <citation type="journal article" date="2008" name="PLoS ONE">
        <title>Genome sequence of the saprophyte Leptospira biflexa provides insights into the evolution of Leptospira and the pathogenesis of leptospirosis.</title>
        <authorList>
            <person name="Picardeau M."/>
            <person name="Bulach D.M."/>
            <person name="Bouchier C."/>
            <person name="Zuerner R.L."/>
            <person name="Zidane N."/>
            <person name="Wilson P.J."/>
            <person name="Creno S."/>
            <person name="Kuczek E.S."/>
            <person name="Bommezzadri S."/>
            <person name="Davis J.C."/>
            <person name="McGrath A."/>
            <person name="Johnson M.J."/>
            <person name="Boursaux-Eude C."/>
            <person name="Seemann T."/>
            <person name="Rouy Z."/>
            <person name="Coppel R.L."/>
            <person name="Rood J.I."/>
            <person name="Lajus A."/>
            <person name="Davies J.K."/>
            <person name="Medigue C."/>
            <person name="Adler B."/>
        </authorList>
    </citation>
    <scope>NUCLEOTIDE SEQUENCE [LARGE SCALE GENOMIC DNA]</scope>
    <source>
        <strain evidence="3">Patoc 1 / ATCC 23582 / Paris</strain>
    </source>
</reference>
<protein>
    <submittedName>
        <fullName evidence="2">Putative alpha amylase</fullName>
        <ecNumber evidence="2">3.2.1.1</ecNumber>
    </submittedName>
</protein>
<dbReference type="AlphaFoldDB" id="B0STH8"/>
<feature type="domain" description="Glycosyl hydrolase family 13 catalytic" evidence="1">
    <location>
        <begin position="58"/>
        <end position="373"/>
    </location>
</feature>
<keyword evidence="2" id="KW-0378">Hydrolase</keyword>
<dbReference type="PANTHER" id="PTHR47786:SF2">
    <property type="entry name" value="GLYCOSYL HYDROLASE FAMILY 13 CATALYTIC DOMAIN-CONTAINING PROTEIN"/>
    <property type="match status" value="1"/>
</dbReference>
<dbReference type="CAZy" id="GH13">
    <property type="family name" value="Glycoside Hydrolase Family 13"/>
</dbReference>
<organism evidence="2 3">
    <name type="scientific">Leptospira biflexa serovar Patoc (strain Patoc 1 / ATCC 23582 / Paris)</name>
    <dbReference type="NCBI Taxonomy" id="456481"/>
    <lineage>
        <taxon>Bacteria</taxon>
        <taxon>Pseudomonadati</taxon>
        <taxon>Spirochaetota</taxon>
        <taxon>Spirochaetia</taxon>
        <taxon>Leptospirales</taxon>
        <taxon>Leptospiraceae</taxon>
        <taxon>Leptospira</taxon>
    </lineage>
</organism>
<dbReference type="GO" id="GO:0005975">
    <property type="term" value="P:carbohydrate metabolic process"/>
    <property type="evidence" value="ECO:0007669"/>
    <property type="project" value="InterPro"/>
</dbReference>
<dbReference type="GO" id="GO:0004556">
    <property type="term" value="F:alpha-amylase activity"/>
    <property type="evidence" value="ECO:0007669"/>
    <property type="project" value="UniProtKB-EC"/>
</dbReference>
<dbReference type="OrthoDB" id="9808590at2"/>
<proteinExistence type="predicted"/>
<dbReference type="EC" id="3.2.1.1" evidence="2"/>
<keyword evidence="2" id="KW-0326">Glycosidase</keyword>
<dbReference type="RefSeq" id="WP_012389283.1">
    <property type="nucleotide sequence ID" value="NC_010602.1"/>
</dbReference>
<evidence type="ECO:0000259" key="1">
    <source>
        <dbReference type="SMART" id="SM00642"/>
    </source>
</evidence>
<dbReference type="BioCyc" id="LBIF456481:LEPBI_RS11485-MONOMER"/>
<dbReference type="STRING" id="456481.LEPBI_I2323"/>
<dbReference type="SMART" id="SM00642">
    <property type="entry name" value="Aamy"/>
    <property type="match status" value="1"/>
</dbReference>
<keyword evidence="3" id="KW-1185">Reference proteome</keyword>
<dbReference type="CDD" id="cd11347">
    <property type="entry name" value="AmyAc_1"/>
    <property type="match status" value="1"/>
</dbReference>
<dbReference type="SUPFAM" id="SSF51445">
    <property type="entry name" value="(Trans)glycosidases"/>
    <property type="match status" value="1"/>
</dbReference>
<dbReference type="PANTHER" id="PTHR47786">
    <property type="entry name" value="ALPHA-1,4-GLUCAN:MALTOSE-1-PHOSPHATE MALTOSYLTRANSFERASE"/>
    <property type="match status" value="1"/>
</dbReference>
<gene>
    <name evidence="2" type="ordered locus">LEPBI_I2323</name>
</gene>
<accession>B0STH8</accession>
<dbReference type="EMBL" id="CP000786">
    <property type="protein sequence ID" value="ABZ98418.1"/>
    <property type="molecule type" value="Genomic_DNA"/>
</dbReference>
<evidence type="ECO:0000313" key="2">
    <source>
        <dbReference type="EMBL" id="ABZ98418.1"/>
    </source>
</evidence>